<dbReference type="AlphaFoldDB" id="A0A518DR77"/>
<dbReference type="KEGG" id="lcre:Pla8534_21340"/>
<evidence type="ECO:0000313" key="2">
    <source>
        <dbReference type="Proteomes" id="UP000317648"/>
    </source>
</evidence>
<dbReference type="RefSeq" id="WP_145052599.1">
    <property type="nucleotide sequence ID" value="NZ_CP036433.1"/>
</dbReference>
<dbReference type="Proteomes" id="UP000317648">
    <property type="component" value="Chromosome"/>
</dbReference>
<dbReference type="EMBL" id="CP036433">
    <property type="protein sequence ID" value="QDU94345.1"/>
    <property type="molecule type" value="Genomic_DNA"/>
</dbReference>
<sequence length="94" mass="10509">MSGFRRFEDPEKLYQLSISSDWLADTSGRSGARVAFGAPDAVMGFQANVNVVMQHVPPLTQEEFLTLSRLQLKVASRGQWGPPKLYQDRRGLAK</sequence>
<accession>A0A518DR77</accession>
<dbReference type="Gene3D" id="3.40.1000.10">
    <property type="entry name" value="Mog1/PsbP, alpha/beta/alpha sandwich"/>
    <property type="match status" value="1"/>
</dbReference>
<reference evidence="1 2" key="1">
    <citation type="submission" date="2019-02" db="EMBL/GenBank/DDBJ databases">
        <title>Deep-cultivation of Planctomycetes and their phenomic and genomic characterization uncovers novel biology.</title>
        <authorList>
            <person name="Wiegand S."/>
            <person name="Jogler M."/>
            <person name="Boedeker C."/>
            <person name="Pinto D."/>
            <person name="Vollmers J."/>
            <person name="Rivas-Marin E."/>
            <person name="Kohn T."/>
            <person name="Peeters S.H."/>
            <person name="Heuer A."/>
            <person name="Rast P."/>
            <person name="Oberbeckmann S."/>
            <person name="Bunk B."/>
            <person name="Jeske O."/>
            <person name="Meyerdierks A."/>
            <person name="Storesund J.E."/>
            <person name="Kallscheuer N."/>
            <person name="Luecker S."/>
            <person name="Lage O.M."/>
            <person name="Pohl T."/>
            <person name="Merkel B.J."/>
            <person name="Hornburger P."/>
            <person name="Mueller R.-W."/>
            <person name="Bruemmer F."/>
            <person name="Labrenz M."/>
            <person name="Spormann A.M."/>
            <person name="Op den Camp H."/>
            <person name="Overmann J."/>
            <person name="Amann R."/>
            <person name="Jetten M.S.M."/>
            <person name="Mascher T."/>
            <person name="Medema M.H."/>
            <person name="Devos D.P."/>
            <person name="Kaster A.-K."/>
            <person name="Ovreas L."/>
            <person name="Rohde M."/>
            <person name="Galperin M.Y."/>
            <person name="Jogler C."/>
        </authorList>
    </citation>
    <scope>NUCLEOTIDE SEQUENCE [LARGE SCALE GENOMIC DNA]</scope>
    <source>
        <strain evidence="1 2">Pla85_3_4</strain>
    </source>
</reference>
<keyword evidence="2" id="KW-1185">Reference proteome</keyword>
<proteinExistence type="predicted"/>
<organism evidence="1 2">
    <name type="scientific">Lignipirellula cremea</name>
    <dbReference type="NCBI Taxonomy" id="2528010"/>
    <lineage>
        <taxon>Bacteria</taxon>
        <taxon>Pseudomonadati</taxon>
        <taxon>Planctomycetota</taxon>
        <taxon>Planctomycetia</taxon>
        <taxon>Pirellulales</taxon>
        <taxon>Pirellulaceae</taxon>
        <taxon>Lignipirellula</taxon>
    </lineage>
</organism>
<gene>
    <name evidence="1" type="ORF">Pla8534_21340</name>
</gene>
<protein>
    <submittedName>
        <fullName evidence="1">Uncharacterized protein</fullName>
    </submittedName>
</protein>
<name>A0A518DR77_9BACT</name>
<evidence type="ECO:0000313" key="1">
    <source>
        <dbReference type="EMBL" id="QDU94345.1"/>
    </source>
</evidence>